<gene>
    <name evidence="1" type="ORF">A2Z11_02005</name>
</gene>
<dbReference type="STRING" id="1802596.A2Z11_02005"/>
<organism evidence="1 2">
    <name type="scientific">Candidatus Woykebacteria bacterium RBG_16_43_9</name>
    <dbReference type="NCBI Taxonomy" id="1802596"/>
    <lineage>
        <taxon>Bacteria</taxon>
        <taxon>Candidatus Woykeibacteriota</taxon>
    </lineage>
</organism>
<name>A0A1G1WH46_9BACT</name>
<comment type="caution">
    <text evidence="1">The sequence shown here is derived from an EMBL/GenBank/DDBJ whole genome shotgun (WGS) entry which is preliminary data.</text>
</comment>
<accession>A0A1G1WH46</accession>
<sequence length="67" mass="7212">MKEVVIFTAENPAIAQMLVEKLSRLGVPARLGVEAATSGAFGVPEGSRTILVPENFAKQAEEILYRP</sequence>
<protein>
    <submittedName>
        <fullName evidence="1">Uncharacterized protein</fullName>
    </submittedName>
</protein>
<dbReference type="AlphaFoldDB" id="A0A1G1WH46"/>
<evidence type="ECO:0000313" key="2">
    <source>
        <dbReference type="Proteomes" id="UP000176389"/>
    </source>
</evidence>
<dbReference type="EMBL" id="MHCS01000005">
    <property type="protein sequence ID" value="OGY27025.1"/>
    <property type="molecule type" value="Genomic_DNA"/>
</dbReference>
<reference evidence="1 2" key="1">
    <citation type="journal article" date="2016" name="Nat. Commun.">
        <title>Thousands of microbial genomes shed light on interconnected biogeochemical processes in an aquifer system.</title>
        <authorList>
            <person name="Anantharaman K."/>
            <person name="Brown C.T."/>
            <person name="Hug L.A."/>
            <person name="Sharon I."/>
            <person name="Castelle C.J."/>
            <person name="Probst A.J."/>
            <person name="Thomas B.C."/>
            <person name="Singh A."/>
            <person name="Wilkins M.J."/>
            <person name="Karaoz U."/>
            <person name="Brodie E.L."/>
            <person name="Williams K.H."/>
            <person name="Hubbard S.S."/>
            <person name="Banfield J.F."/>
        </authorList>
    </citation>
    <scope>NUCLEOTIDE SEQUENCE [LARGE SCALE GENOMIC DNA]</scope>
</reference>
<evidence type="ECO:0000313" key="1">
    <source>
        <dbReference type="EMBL" id="OGY27025.1"/>
    </source>
</evidence>
<proteinExistence type="predicted"/>
<dbReference type="Proteomes" id="UP000176389">
    <property type="component" value="Unassembled WGS sequence"/>
</dbReference>